<evidence type="ECO:0000313" key="2">
    <source>
        <dbReference type="Proteomes" id="UP000002431"/>
    </source>
</evidence>
<dbReference type="STRING" id="319795.Dgeo_1776"/>
<dbReference type="eggNOG" id="COG0526">
    <property type="taxonomic scope" value="Bacteria"/>
</dbReference>
<keyword evidence="2" id="KW-1185">Reference proteome</keyword>
<dbReference type="InterPro" id="IPR036249">
    <property type="entry name" value="Thioredoxin-like_sf"/>
</dbReference>
<accession>Q1IXG3</accession>
<dbReference type="EMBL" id="CP000359">
    <property type="protein sequence ID" value="ABF46071.1"/>
    <property type="molecule type" value="Genomic_DNA"/>
</dbReference>
<dbReference type="SUPFAM" id="SSF52833">
    <property type="entry name" value="Thioredoxin-like"/>
    <property type="match status" value="1"/>
</dbReference>
<evidence type="ECO:0000313" key="1">
    <source>
        <dbReference type="EMBL" id="ABF46071.1"/>
    </source>
</evidence>
<protein>
    <submittedName>
        <fullName evidence="1">Thioredoxin-related protein</fullName>
    </submittedName>
</protein>
<reference evidence="1" key="1">
    <citation type="submission" date="2006-04" db="EMBL/GenBank/DDBJ databases">
        <title>Complete sequence of chromosome of Deinococcus geothermalis DSM 11300.</title>
        <authorList>
            <consortium name="US DOE Joint Genome Institute"/>
            <person name="Copeland A."/>
            <person name="Lucas S."/>
            <person name="Lapidus A."/>
            <person name="Barry K."/>
            <person name="Detter J.C."/>
            <person name="Glavina del Rio T."/>
            <person name="Hammon N."/>
            <person name="Israni S."/>
            <person name="Dalin E."/>
            <person name="Tice H."/>
            <person name="Pitluck S."/>
            <person name="Brettin T."/>
            <person name="Bruce D."/>
            <person name="Han C."/>
            <person name="Tapia R."/>
            <person name="Saunders E."/>
            <person name="Gilna P."/>
            <person name="Schmutz J."/>
            <person name="Larimer F."/>
            <person name="Land M."/>
            <person name="Hauser L."/>
            <person name="Kyrpides N."/>
            <person name="Kim E."/>
            <person name="Daly M.J."/>
            <person name="Fredrickson J.K."/>
            <person name="Makarova K.S."/>
            <person name="Gaidamakova E.K."/>
            <person name="Zhai M."/>
            <person name="Richardson P."/>
        </authorList>
    </citation>
    <scope>NUCLEOTIDE SEQUENCE</scope>
    <source>
        <strain evidence="1">DSM 11300</strain>
    </source>
</reference>
<dbReference type="Proteomes" id="UP000002431">
    <property type="component" value="Chromosome"/>
</dbReference>
<dbReference type="Gene3D" id="3.40.30.10">
    <property type="entry name" value="Glutaredoxin"/>
    <property type="match status" value="1"/>
</dbReference>
<proteinExistence type="predicted"/>
<sequence length="81" mass="8981">MLLTQANCPACVRLERMLSGPLRGAYWEQIEVVRREDDERQFLALAGEYGVRSTPALVERGTGRQITGAGSLHEVRLLLGV</sequence>
<name>Q1IXG3_DEIGD</name>
<dbReference type="AlphaFoldDB" id="Q1IXG3"/>
<dbReference type="KEGG" id="dge:Dgeo_1776"/>
<organism evidence="1 2">
    <name type="scientific">Deinococcus geothermalis (strain DSM 11300 / CIP 105573 / AG-3a)</name>
    <dbReference type="NCBI Taxonomy" id="319795"/>
    <lineage>
        <taxon>Bacteria</taxon>
        <taxon>Thermotogati</taxon>
        <taxon>Deinococcota</taxon>
        <taxon>Deinococci</taxon>
        <taxon>Deinococcales</taxon>
        <taxon>Deinococcaceae</taxon>
        <taxon>Deinococcus</taxon>
    </lineage>
</organism>
<dbReference type="HOGENOM" id="CLU_187496_0_0_0"/>
<gene>
    <name evidence="1" type="ordered locus">Dgeo_1776</name>
</gene>